<feature type="domain" description="SRCR" evidence="3">
    <location>
        <begin position="14"/>
        <end position="114"/>
    </location>
</feature>
<dbReference type="RefSeq" id="XP_015275508.1">
    <property type="nucleotide sequence ID" value="XM_015420022.1"/>
</dbReference>
<evidence type="ECO:0000313" key="5">
    <source>
        <dbReference type="RefSeq" id="XP_015275508.1"/>
    </source>
</evidence>
<dbReference type="InterPro" id="IPR036772">
    <property type="entry name" value="SRCR-like_dom_sf"/>
</dbReference>
<proteinExistence type="predicted"/>
<evidence type="ECO:0000256" key="2">
    <source>
        <dbReference type="PROSITE-ProRule" id="PRU00196"/>
    </source>
</evidence>
<dbReference type="SUPFAM" id="SSF56487">
    <property type="entry name" value="SRCR-like"/>
    <property type="match status" value="3"/>
</dbReference>
<dbReference type="Pfam" id="PF00530">
    <property type="entry name" value="SRCR"/>
    <property type="match status" value="3"/>
</dbReference>
<evidence type="ECO:0000256" key="1">
    <source>
        <dbReference type="ARBA" id="ARBA00023157"/>
    </source>
</evidence>
<feature type="disulfide bond" evidence="2">
    <location>
        <begin position="293"/>
        <end position="303"/>
    </location>
</feature>
<sequence length="324" mass="34187">STAALFSVPYEHSLRLVNGANRCTGRVEVYHNGTWGTVCDDGWSINDAQVVCRQLGCGSALSAPGNAFFGPGPGPILLDDVNCSGNESSLSQCPHAPWGRHNCGHQEDAGVTCEVPYEHSLRLVNGANTCEGRVEVYYNGMWGTVCDDGWNINDAQVVCQQLGCGSAVSAFGNAFFGRGIGSIMLDDVNCTGNESSLFDCPHAPWGRHNCGHHEDAGVSCEGSLRLVNGANRCAGRVEIYHNGTWGTVCDDGWSINDAQVVCQQLGCGSALSAPGNAFHGPGSGPILLDDVNCSGNEYSLSQCPHAPWGRHNCGHQEDAGVICE</sequence>
<dbReference type="SMART" id="SM00202">
    <property type="entry name" value="SR"/>
    <property type="match status" value="3"/>
</dbReference>
<feature type="disulfide bond" evidence="2">
    <location>
        <begin position="190"/>
        <end position="200"/>
    </location>
</feature>
<evidence type="ECO:0000313" key="4">
    <source>
        <dbReference type="Proteomes" id="UP000694871"/>
    </source>
</evidence>
<dbReference type="Gene3D" id="3.10.250.10">
    <property type="entry name" value="SRCR-like domain"/>
    <property type="match status" value="3"/>
</dbReference>
<reference evidence="5" key="1">
    <citation type="submission" date="2025-08" db="UniProtKB">
        <authorList>
            <consortium name="RefSeq"/>
        </authorList>
    </citation>
    <scope>IDENTIFICATION</scope>
</reference>
<dbReference type="PANTHER" id="PTHR48071">
    <property type="entry name" value="SRCR DOMAIN-CONTAINING PROTEIN"/>
    <property type="match status" value="1"/>
</dbReference>
<dbReference type="PRINTS" id="PR00258">
    <property type="entry name" value="SPERACTRCPTR"/>
</dbReference>
<keyword evidence="1 2" id="KW-1015">Disulfide bond</keyword>
<feature type="domain" description="SRCR" evidence="3">
    <location>
        <begin position="224"/>
        <end position="324"/>
    </location>
</feature>
<organism evidence="4 5">
    <name type="scientific">Gekko japonicus</name>
    <name type="common">Schlegel's Japanese gecko</name>
    <dbReference type="NCBI Taxonomy" id="146911"/>
    <lineage>
        <taxon>Eukaryota</taxon>
        <taxon>Metazoa</taxon>
        <taxon>Chordata</taxon>
        <taxon>Craniata</taxon>
        <taxon>Vertebrata</taxon>
        <taxon>Euteleostomi</taxon>
        <taxon>Lepidosauria</taxon>
        <taxon>Squamata</taxon>
        <taxon>Bifurcata</taxon>
        <taxon>Gekkota</taxon>
        <taxon>Gekkonidae</taxon>
        <taxon>Gekkoninae</taxon>
        <taxon>Gekko</taxon>
    </lineage>
</organism>
<feature type="non-terminal residue" evidence="5">
    <location>
        <position position="1"/>
    </location>
</feature>
<name>A0ABM1KP71_GEKJA</name>
<evidence type="ECO:0000259" key="3">
    <source>
        <dbReference type="PROSITE" id="PS50287"/>
    </source>
</evidence>
<dbReference type="Proteomes" id="UP000694871">
    <property type="component" value="Unplaced"/>
</dbReference>
<feature type="disulfide bond" evidence="2">
    <location>
        <begin position="249"/>
        <end position="313"/>
    </location>
</feature>
<keyword evidence="4" id="KW-1185">Reference proteome</keyword>
<protein>
    <submittedName>
        <fullName evidence="5">Deleted in malignant brain tumors 1 protein-like</fullName>
    </submittedName>
</protein>
<feature type="non-terminal residue" evidence="5">
    <location>
        <position position="324"/>
    </location>
</feature>
<feature type="disulfide bond" evidence="2">
    <location>
        <begin position="262"/>
        <end position="323"/>
    </location>
</feature>
<feature type="domain" description="SRCR" evidence="3">
    <location>
        <begin position="121"/>
        <end position="221"/>
    </location>
</feature>
<gene>
    <name evidence="5" type="primary">LOC107117858</name>
</gene>
<feature type="disulfide bond" evidence="2">
    <location>
        <begin position="159"/>
        <end position="220"/>
    </location>
</feature>
<dbReference type="PROSITE" id="PS00420">
    <property type="entry name" value="SRCR_1"/>
    <property type="match status" value="3"/>
</dbReference>
<dbReference type="InterPro" id="IPR001190">
    <property type="entry name" value="SRCR"/>
</dbReference>
<dbReference type="PANTHER" id="PTHR48071:SF27">
    <property type="entry name" value="SCAVENGER RECEPTOR CYSTEINE-RICH TYPE 1 PROTEIN M130-LIKE"/>
    <property type="match status" value="1"/>
</dbReference>
<accession>A0ABM1KP71</accession>
<dbReference type="PROSITE" id="PS50287">
    <property type="entry name" value="SRCR_2"/>
    <property type="match status" value="3"/>
</dbReference>
<feature type="disulfide bond" evidence="2">
    <location>
        <begin position="52"/>
        <end position="113"/>
    </location>
</feature>
<feature type="disulfide bond" evidence="2">
    <location>
        <begin position="83"/>
        <end position="93"/>
    </location>
</feature>
<feature type="disulfide bond" evidence="2">
    <location>
        <begin position="39"/>
        <end position="103"/>
    </location>
</feature>
<feature type="disulfide bond" evidence="2">
    <location>
        <begin position="146"/>
        <end position="210"/>
    </location>
</feature>
<dbReference type="GeneID" id="107117858"/>